<dbReference type="STRING" id="56780.SYN_02901"/>
<dbReference type="HOGENOM" id="CLU_081793_0_0_7"/>
<sequence>MSQKDEYLKDEVIRFCRERDAELVGFAPVERWDEAGEVPPEFRPRALWPFARTVIVMGMPMLLPIVETTPSVLHKEMYTIVNRKLDTLAFDLARFLNGKGYASSFFGRDTYASLKALRNAPYAAFSHVMAAKYAGLGTIGVSHCLLTKAFGPRVRFVSVFTSADLPGDPPLADELCIKCAACVKCCPKQALVMHRDQVMGYYDKLACLEMHEELVRRRSYPCGICTKVCPVGEDRLLYSEKGIQKKYLREAEALAADPDDPAYASWTHIRKWGNIRDVPDDRKKE</sequence>
<dbReference type="Proteomes" id="UP000001933">
    <property type="component" value="Chromosome"/>
</dbReference>
<dbReference type="KEGG" id="sat:SYN_02901"/>
<evidence type="ECO:0000259" key="1">
    <source>
        <dbReference type="PROSITE" id="PS51379"/>
    </source>
</evidence>
<dbReference type="EMBL" id="CP000252">
    <property type="protein sequence ID" value="ABC76688.1"/>
    <property type="molecule type" value="Genomic_DNA"/>
</dbReference>
<keyword evidence="3" id="KW-1185">Reference proteome</keyword>
<proteinExistence type="predicted"/>
<dbReference type="Gene3D" id="3.30.70.20">
    <property type="match status" value="1"/>
</dbReference>
<dbReference type="RefSeq" id="WP_011416721.1">
    <property type="nucleotide sequence ID" value="NC_007759.1"/>
</dbReference>
<dbReference type="PANTHER" id="PTHR42827:SF1">
    <property type="entry name" value="IRON-SULFUR CLUSTER-BINDING PROTEIN"/>
    <property type="match status" value="1"/>
</dbReference>
<dbReference type="PANTHER" id="PTHR42827">
    <property type="entry name" value="IRON-SULFUR CLUSTER-BINDING PROTEIN-RELATED"/>
    <property type="match status" value="1"/>
</dbReference>
<dbReference type="AlphaFoldDB" id="Q2LRH4"/>
<evidence type="ECO:0000313" key="3">
    <source>
        <dbReference type="Proteomes" id="UP000001933"/>
    </source>
</evidence>
<name>Q2LRH4_SYNAS</name>
<dbReference type="InterPro" id="IPR017896">
    <property type="entry name" value="4Fe4S_Fe-S-bd"/>
</dbReference>
<dbReference type="SUPFAM" id="SSF54862">
    <property type="entry name" value="4Fe-4S ferredoxins"/>
    <property type="match status" value="1"/>
</dbReference>
<feature type="domain" description="4Fe-4S ferredoxin-type" evidence="1">
    <location>
        <begin position="167"/>
        <end position="196"/>
    </location>
</feature>
<dbReference type="InParanoid" id="Q2LRH4"/>
<protein>
    <submittedName>
        <fullName evidence="2">Iron-sulfur cluster-binding protein</fullName>
    </submittedName>
</protein>
<evidence type="ECO:0000313" key="2">
    <source>
        <dbReference type="EMBL" id="ABC76688.1"/>
    </source>
</evidence>
<dbReference type="OrthoDB" id="9815745at2"/>
<dbReference type="PROSITE" id="PS51379">
    <property type="entry name" value="4FE4S_FER_2"/>
    <property type="match status" value="1"/>
</dbReference>
<dbReference type="eggNOG" id="COG1600">
    <property type="taxonomic scope" value="Bacteria"/>
</dbReference>
<reference evidence="2 3" key="1">
    <citation type="journal article" date="2007" name="Proc. Natl. Acad. Sci. U.S.A.">
        <title>The genome of Syntrophus aciditrophicus: life at the thermodynamic limit of microbial growth.</title>
        <authorList>
            <person name="McInerney M.J."/>
            <person name="Rohlin L."/>
            <person name="Mouttaki H."/>
            <person name="Kim U."/>
            <person name="Krupp R.S."/>
            <person name="Rios-Hernandez L."/>
            <person name="Sieber J."/>
            <person name="Struchtemeyer C.G."/>
            <person name="Bhattacharyya A."/>
            <person name="Campbell J.W."/>
            <person name="Gunsalus R.P."/>
        </authorList>
    </citation>
    <scope>NUCLEOTIDE SEQUENCE [LARGE SCALE GENOMIC DNA]</scope>
    <source>
        <strain evidence="2 3">SB</strain>
    </source>
</reference>
<organism evidence="2 3">
    <name type="scientific">Syntrophus aciditrophicus (strain SB)</name>
    <dbReference type="NCBI Taxonomy" id="56780"/>
    <lineage>
        <taxon>Bacteria</taxon>
        <taxon>Pseudomonadati</taxon>
        <taxon>Thermodesulfobacteriota</taxon>
        <taxon>Syntrophia</taxon>
        <taxon>Syntrophales</taxon>
        <taxon>Syntrophaceae</taxon>
        <taxon>Syntrophus</taxon>
    </lineage>
</organism>
<accession>Q2LRH4</accession>
<gene>
    <name evidence="2" type="ORF">SYN_02901</name>
</gene>